<dbReference type="InterPro" id="IPR020449">
    <property type="entry name" value="Tscrpt_reg_AraC-type_HTH"/>
</dbReference>
<keyword evidence="2 7" id="KW-0238">DNA-binding</keyword>
<dbReference type="Gene3D" id="3.40.50.2300">
    <property type="match status" value="1"/>
</dbReference>
<evidence type="ECO:0000256" key="1">
    <source>
        <dbReference type="ARBA" id="ARBA00023015"/>
    </source>
</evidence>
<dbReference type="PANTHER" id="PTHR43280">
    <property type="entry name" value="ARAC-FAMILY TRANSCRIPTIONAL REGULATOR"/>
    <property type="match status" value="1"/>
</dbReference>
<reference evidence="7" key="1">
    <citation type="submission" date="2021-03" db="EMBL/GenBank/DDBJ databases">
        <title>Antimicrobial resistance genes in bacteria isolated from Japanese honey, and their potential for conferring macrolide and lincosamide resistance in the American foulbrood pathogen Paenibacillus larvae.</title>
        <authorList>
            <person name="Okamoto M."/>
            <person name="Kumagai M."/>
            <person name="Kanamori H."/>
            <person name="Takamatsu D."/>
        </authorList>
    </citation>
    <scope>NUCLEOTIDE SEQUENCE</scope>
    <source>
        <strain evidence="7">J2TS6</strain>
    </source>
</reference>
<dbReference type="SMART" id="SM00448">
    <property type="entry name" value="REC"/>
    <property type="match status" value="1"/>
</dbReference>
<dbReference type="SMART" id="SM00342">
    <property type="entry name" value="HTH_ARAC"/>
    <property type="match status" value="1"/>
</dbReference>
<comment type="caution">
    <text evidence="7">The sequence shown here is derived from an EMBL/GenBank/DDBJ whole genome shotgun (WGS) entry which is preliminary data.</text>
</comment>
<dbReference type="GO" id="GO:0043565">
    <property type="term" value="F:sequence-specific DNA binding"/>
    <property type="evidence" value="ECO:0007669"/>
    <property type="project" value="InterPro"/>
</dbReference>
<keyword evidence="8" id="KW-1185">Reference proteome</keyword>
<dbReference type="GO" id="GO:0000160">
    <property type="term" value="P:phosphorelay signal transduction system"/>
    <property type="evidence" value="ECO:0007669"/>
    <property type="project" value="InterPro"/>
</dbReference>
<dbReference type="InterPro" id="IPR009057">
    <property type="entry name" value="Homeodomain-like_sf"/>
</dbReference>
<feature type="modified residue" description="4-aspartylphosphate" evidence="4">
    <location>
        <position position="55"/>
    </location>
</feature>
<name>A0A919XM79_9BACL</name>
<dbReference type="PROSITE" id="PS00041">
    <property type="entry name" value="HTH_ARAC_FAMILY_1"/>
    <property type="match status" value="1"/>
</dbReference>
<evidence type="ECO:0000259" key="6">
    <source>
        <dbReference type="PROSITE" id="PS50110"/>
    </source>
</evidence>
<dbReference type="InterPro" id="IPR018062">
    <property type="entry name" value="HTH_AraC-typ_CS"/>
</dbReference>
<gene>
    <name evidence="7" type="ORF">J2TS6_45160</name>
</gene>
<protein>
    <submittedName>
        <fullName evidence="7">DNA-binding response regulator</fullName>
    </submittedName>
</protein>
<accession>A0A919XM79</accession>
<dbReference type="EMBL" id="BORQ01000006">
    <property type="protein sequence ID" value="GIO33375.1"/>
    <property type="molecule type" value="Genomic_DNA"/>
</dbReference>
<keyword evidence="1" id="KW-0805">Transcription regulation</keyword>
<dbReference type="PROSITE" id="PS01124">
    <property type="entry name" value="HTH_ARAC_FAMILY_2"/>
    <property type="match status" value="1"/>
</dbReference>
<evidence type="ECO:0000256" key="3">
    <source>
        <dbReference type="ARBA" id="ARBA00023163"/>
    </source>
</evidence>
<dbReference type="PRINTS" id="PR00032">
    <property type="entry name" value="HTHARAC"/>
</dbReference>
<dbReference type="GO" id="GO:0003700">
    <property type="term" value="F:DNA-binding transcription factor activity"/>
    <property type="evidence" value="ECO:0007669"/>
    <property type="project" value="InterPro"/>
</dbReference>
<evidence type="ECO:0000256" key="2">
    <source>
        <dbReference type="ARBA" id="ARBA00023125"/>
    </source>
</evidence>
<dbReference type="PANTHER" id="PTHR43280:SF2">
    <property type="entry name" value="HTH-TYPE TRANSCRIPTIONAL REGULATOR EXSA"/>
    <property type="match status" value="1"/>
</dbReference>
<dbReference type="Pfam" id="PF00072">
    <property type="entry name" value="Response_reg"/>
    <property type="match status" value="1"/>
</dbReference>
<dbReference type="SUPFAM" id="SSF46689">
    <property type="entry name" value="Homeodomain-like"/>
    <property type="match status" value="2"/>
</dbReference>
<feature type="domain" description="HTH araC/xylS-type" evidence="5">
    <location>
        <begin position="244"/>
        <end position="342"/>
    </location>
</feature>
<dbReference type="AlphaFoldDB" id="A0A919XM79"/>
<keyword evidence="3" id="KW-0804">Transcription</keyword>
<dbReference type="Pfam" id="PF12833">
    <property type="entry name" value="HTH_18"/>
    <property type="match status" value="1"/>
</dbReference>
<dbReference type="InterPro" id="IPR011006">
    <property type="entry name" value="CheY-like_superfamily"/>
</dbReference>
<dbReference type="PROSITE" id="PS50110">
    <property type="entry name" value="RESPONSE_REGULATORY"/>
    <property type="match status" value="1"/>
</dbReference>
<sequence>MYRILIVDDEPMILKGLTVFIRQSGVPVSSIREAANGAEALEAVREELPDFVFTDIRMPVMDGLALCEKLAEMDVPVQTVVISGYDDFTYAQTCMSYGVREYLLKPIGKRQLHDTLGRLVQRASKLGRSAYLSVAKIDEWLERFDQAIYYVDRVQAQELLQSWADEISAYRLHDSEKTEMLEEFYALLMKKLKARDVHIPLAECLHLERGLPFADAWSRFGDSVGQTLESLHRRRKGKLKDPIEEAKAYIERNLASEVSLEEVADLLGLHPNYFSVMFKQTTGETFVQYRTKRRMEYAKRMLGEERHRITDISYAVGYADHSNFTKTFKKYEGISPSEYRQKLGISS</sequence>
<proteinExistence type="predicted"/>
<dbReference type="SUPFAM" id="SSF52172">
    <property type="entry name" value="CheY-like"/>
    <property type="match status" value="1"/>
</dbReference>
<dbReference type="Proteomes" id="UP000679779">
    <property type="component" value="Unassembled WGS sequence"/>
</dbReference>
<dbReference type="RefSeq" id="WP_160043541.1">
    <property type="nucleotide sequence ID" value="NZ_BORQ01000006.1"/>
</dbReference>
<evidence type="ECO:0000259" key="5">
    <source>
        <dbReference type="PROSITE" id="PS01124"/>
    </source>
</evidence>
<feature type="domain" description="Response regulatory" evidence="6">
    <location>
        <begin position="3"/>
        <end position="120"/>
    </location>
</feature>
<dbReference type="CDD" id="cd17536">
    <property type="entry name" value="REC_YesN-like"/>
    <property type="match status" value="1"/>
</dbReference>
<evidence type="ECO:0000313" key="8">
    <source>
        <dbReference type="Proteomes" id="UP000679779"/>
    </source>
</evidence>
<dbReference type="Gene3D" id="1.10.10.60">
    <property type="entry name" value="Homeodomain-like"/>
    <property type="match status" value="2"/>
</dbReference>
<dbReference type="InterPro" id="IPR018060">
    <property type="entry name" value="HTH_AraC"/>
</dbReference>
<organism evidence="7 8">
    <name type="scientific">Paenibacillus albilobatus</name>
    <dbReference type="NCBI Taxonomy" id="2716884"/>
    <lineage>
        <taxon>Bacteria</taxon>
        <taxon>Bacillati</taxon>
        <taxon>Bacillota</taxon>
        <taxon>Bacilli</taxon>
        <taxon>Bacillales</taxon>
        <taxon>Paenibacillaceae</taxon>
        <taxon>Paenibacillus</taxon>
    </lineage>
</organism>
<keyword evidence="4" id="KW-0597">Phosphoprotein</keyword>
<dbReference type="InterPro" id="IPR001789">
    <property type="entry name" value="Sig_transdc_resp-reg_receiver"/>
</dbReference>
<evidence type="ECO:0000313" key="7">
    <source>
        <dbReference type="EMBL" id="GIO33375.1"/>
    </source>
</evidence>
<evidence type="ECO:0000256" key="4">
    <source>
        <dbReference type="PROSITE-ProRule" id="PRU00169"/>
    </source>
</evidence>